<name>A0A1X0XR88_LEVBR</name>
<gene>
    <name evidence="1" type="ORF">JK167_13160</name>
</gene>
<dbReference type="Proteomes" id="UP000676478">
    <property type="component" value="Unassembled WGS sequence"/>
</dbReference>
<reference evidence="1" key="2">
    <citation type="submission" date="2022-09" db="EMBL/GenBank/DDBJ databases">
        <title>Genome-inferred correspondence between phylogeny and metabolic traits in the wild Drosophila gut microbiome.</title>
        <authorList>
            <person name="Bueno E."/>
            <person name="Blow F."/>
            <person name="Douglas A.E."/>
        </authorList>
    </citation>
    <scope>NUCLEOTIDE SEQUENCE</scope>
    <source>
        <strain evidence="1">Dm-2019-70</strain>
    </source>
</reference>
<sequence length="171" mass="19706">MDIEEIYTPLNRTLLISLHPEYVSAIMNQTKIIEYRKRFFKDAFQAFVCTTGPNGGIELFIDCDAPIISNASNLATIGSLLQNDDYTEIHDYFSDNNSGFIIPIKSAVSFPKIPRKHLLNEFSNFVVPQSYLFLDDPKKADLLKFLLSISYKDHWTLNWEDKYNSISQIIQ</sequence>
<dbReference type="GeneID" id="56992133"/>
<dbReference type="OrthoDB" id="2325229at2"/>
<dbReference type="RefSeq" id="WP_021742461.1">
    <property type="nucleotide sequence ID" value="NZ_BJMR01000001.1"/>
</dbReference>
<reference evidence="1" key="1">
    <citation type="submission" date="2020-12" db="EMBL/GenBank/DDBJ databases">
        <authorList>
            <person name="Mcmullen J.G."/>
        </authorList>
    </citation>
    <scope>NUCLEOTIDE SEQUENCE</scope>
    <source>
        <strain evidence="1">Dm-2019-70</strain>
    </source>
</reference>
<proteinExistence type="predicted"/>
<organism evidence="1 2">
    <name type="scientific">Levilactobacillus brevis</name>
    <name type="common">Lactobacillus brevis</name>
    <dbReference type="NCBI Taxonomy" id="1580"/>
    <lineage>
        <taxon>Bacteria</taxon>
        <taxon>Bacillati</taxon>
        <taxon>Bacillota</taxon>
        <taxon>Bacilli</taxon>
        <taxon>Lactobacillales</taxon>
        <taxon>Lactobacillaceae</taxon>
        <taxon>Levilactobacillus</taxon>
    </lineage>
</organism>
<dbReference type="InterPro" id="IPR015947">
    <property type="entry name" value="PUA-like_sf"/>
</dbReference>
<dbReference type="SUPFAM" id="SSF88697">
    <property type="entry name" value="PUA domain-like"/>
    <property type="match status" value="1"/>
</dbReference>
<evidence type="ECO:0000313" key="2">
    <source>
        <dbReference type="Proteomes" id="UP000676478"/>
    </source>
</evidence>
<dbReference type="EMBL" id="JAERKF010000025">
    <property type="protein sequence ID" value="MBS1011756.1"/>
    <property type="molecule type" value="Genomic_DNA"/>
</dbReference>
<accession>A0A1X0XR88</accession>
<comment type="caution">
    <text evidence="1">The sequence shown here is derived from an EMBL/GenBank/DDBJ whole genome shotgun (WGS) entry which is preliminary data.</text>
</comment>
<dbReference type="AlphaFoldDB" id="A0A1X0XR88"/>
<protein>
    <submittedName>
        <fullName evidence="1">Uncharacterized protein</fullName>
    </submittedName>
</protein>
<dbReference type="SMR" id="A0A1X0XR88"/>
<evidence type="ECO:0000313" key="1">
    <source>
        <dbReference type="EMBL" id="MBS1011756.1"/>
    </source>
</evidence>